<evidence type="ECO:0000313" key="2">
    <source>
        <dbReference type="EMBL" id="JAH74932.1"/>
    </source>
</evidence>
<reference evidence="2" key="2">
    <citation type="journal article" date="2015" name="Fish Shellfish Immunol.">
        <title>Early steps in the European eel (Anguilla anguilla)-Vibrio vulnificus interaction in the gills: Role of the RtxA13 toxin.</title>
        <authorList>
            <person name="Callol A."/>
            <person name="Pajuelo D."/>
            <person name="Ebbesson L."/>
            <person name="Teles M."/>
            <person name="MacKenzie S."/>
            <person name="Amaro C."/>
        </authorList>
    </citation>
    <scope>NUCLEOTIDE SEQUENCE</scope>
</reference>
<dbReference type="EMBL" id="GBXM01033645">
    <property type="protein sequence ID" value="JAH74932.1"/>
    <property type="molecule type" value="Transcribed_RNA"/>
</dbReference>
<organism evidence="2">
    <name type="scientific">Anguilla anguilla</name>
    <name type="common">European freshwater eel</name>
    <name type="synonym">Muraena anguilla</name>
    <dbReference type="NCBI Taxonomy" id="7936"/>
    <lineage>
        <taxon>Eukaryota</taxon>
        <taxon>Metazoa</taxon>
        <taxon>Chordata</taxon>
        <taxon>Craniata</taxon>
        <taxon>Vertebrata</taxon>
        <taxon>Euteleostomi</taxon>
        <taxon>Actinopterygii</taxon>
        <taxon>Neopterygii</taxon>
        <taxon>Teleostei</taxon>
        <taxon>Anguilliformes</taxon>
        <taxon>Anguillidae</taxon>
        <taxon>Anguilla</taxon>
    </lineage>
</organism>
<accession>A0A0E9VA64</accession>
<sequence>MIILLFKSAEWPLCLLLCVAWLCLKCRSALFCSHKDDQDRRRTSAFCVNVFAYQLLLSVKMG</sequence>
<evidence type="ECO:0008006" key="3">
    <source>
        <dbReference type="Google" id="ProtNLM"/>
    </source>
</evidence>
<protein>
    <recommendedName>
        <fullName evidence="3">Secreted protein</fullName>
    </recommendedName>
</protein>
<feature type="chain" id="PRO_5002433620" description="Secreted protein" evidence="1">
    <location>
        <begin position="29"/>
        <end position="62"/>
    </location>
</feature>
<reference evidence="2" key="1">
    <citation type="submission" date="2014-11" db="EMBL/GenBank/DDBJ databases">
        <authorList>
            <person name="Amaro Gonzalez C."/>
        </authorList>
    </citation>
    <scope>NUCLEOTIDE SEQUENCE</scope>
</reference>
<dbReference type="AlphaFoldDB" id="A0A0E9VA64"/>
<keyword evidence="1" id="KW-0732">Signal</keyword>
<feature type="signal peptide" evidence="1">
    <location>
        <begin position="1"/>
        <end position="28"/>
    </location>
</feature>
<name>A0A0E9VA64_ANGAN</name>
<evidence type="ECO:0000256" key="1">
    <source>
        <dbReference type="SAM" id="SignalP"/>
    </source>
</evidence>
<proteinExistence type="predicted"/>